<dbReference type="PANTHER" id="PTHR40111:SF1">
    <property type="entry name" value="CEPHALOSPORIN-C DEACETYLASE"/>
    <property type="match status" value="1"/>
</dbReference>
<evidence type="ECO:0000313" key="5">
    <source>
        <dbReference type="EMBL" id="RHM67231.1"/>
    </source>
</evidence>
<protein>
    <submittedName>
        <fullName evidence="5">Acetylxylan esterase</fullName>
    </submittedName>
</protein>
<comment type="caution">
    <text evidence="5">The sequence shown here is derived from an EMBL/GenBank/DDBJ whole genome shotgun (WGS) entry which is preliminary data.</text>
</comment>
<dbReference type="EMBL" id="QRQE01000107">
    <property type="protein sequence ID" value="RHM67231.1"/>
    <property type="molecule type" value="Genomic_DNA"/>
</dbReference>
<feature type="active site" description="Nucleophile" evidence="1">
    <location>
        <position position="180"/>
    </location>
</feature>
<sequence length="323" mass="36879">MRGFGLKEIQNYKGRDEIPRDFDDFWNKHIKETKVPVNYSLEKMDFGLTKIDCYELRFQGVTGGAIYAKVVLPQATDKIPVILSFHGYMGRSSDWSTMFSYASAGYGFAMMDIPGQSGHSIDSGNTVRGNTVKGHIIRGMLDGPNSLFYKNVYLDVYCFSKIIGSLENVDEDTLYSYGASQGGGLALVTAALNEKIKTVVSIYPFLSDFRRVLEIGNTSEAYDELFRYFKFFDPFHETEDKIMNTLAYIDVKNFAHRIKCPVKMITGLEDIVCYPVTQFAIFNRLEGEKEHLLLPEYGHEDMHVYVNDIVFNWICGTKIQRQF</sequence>
<evidence type="ECO:0000256" key="1">
    <source>
        <dbReference type="PIRSR" id="PIRSR639069-1"/>
    </source>
</evidence>
<dbReference type="RefSeq" id="WP_118445544.1">
    <property type="nucleotide sequence ID" value="NZ_JAQMLA010000181.1"/>
</dbReference>
<reference evidence="4" key="2">
    <citation type="submission" date="2023-01" db="EMBL/GenBank/DDBJ databases">
        <title>Human gut microbiome strain richness.</title>
        <authorList>
            <person name="Chen-Liaw A."/>
        </authorList>
    </citation>
    <scope>NUCLEOTIDE SEQUENCE</scope>
    <source>
        <strain evidence="4">RTP21484st1_H11_RTP21484_190118</strain>
    </source>
</reference>
<proteinExistence type="predicted"/>
<evidence type="ECO:0000256" key="2">
    <source>
        <dbReference type="PIRSR" id="PIRSR639069-2"/>
    </source>
</evidence>
<feature type="domain" description="Acetyl xylan esterase" evidence="3">
    <location>
        <begin position="5"/>
        <end position="315"/>
    </location>
</feature>
<evidence type="ECO:0000259" key="3">
    <source>
        <dbReference type="Pfam" id="PF05448"/>
    </source>
</evidence>
<dbReference type="GO" id="GO:0005976">
    <property type="term" value="P:polysaccharide metabolic process"/>
    <property type="evidence" value="ECO:0007669"/>
    <property type="project" value="TreeGrafter"/>
</dbReference>
<dbReference type="InterPro" id="IPR039069">
    <property type="entry name" value="CE7"/>
</dbReference>
<feature type="active site" description="Charge relay system" evidence="1">
    <location>
        <position position="299"/>
    </location>
</feature>
<name>A0A415RXU3_MEDGN</name>
<dbReference type="InterPro" id="IPR008391">
    <property type="entry name" value="AXE1_dom"/>
</dbReference>
<dbReference type="Pfam" id="PF05448">
    <property type="entry name" value="AXE1"/>
    <property type="match status" value="1"/>
</dbReference>
<dbReference type="Proteomes" id="UP001212160">
    <property type="component" value="Unassembled WGS sequence"/>
</dbReference>
<reference evidence="5 6" key="1">
    <citation type="submission" date="2018-08" db="EMBL/GenBank/DDBJ databases">
        <title>A genome reference for cultivated species of the human gut microbiota.</title>
        <authorList>
            <person name="Zou Y."/>
            <person name="Xue W."/>
            <person name="Luo G."/>
        </authorList>
    </citation>
    <scope>NUCLEOTIDE SEQUENCE [LARGE SCALE GENOMIC DNA]</scope>
    <source>
        <strain evidence="5 6">AF33-12</strain>
    </source>
</reference>
<feature type="active site" description="Charge relay system" evidence="1">
    <location>
        <position position="270"/>
    </location>
</feature>
<accession>A0A415RXU3</accession>
<organism evidence="5 6">
    <name type="scientific">Mediterraneibacter gnavus</name>
    <name type="common">Ruminococcus gnavus</name>
    <dbReference type="NCBI Taxonomy" id="33038"/>
    <lineage>
        <taxon>Bacteria</taxon>
        <taxon>Bacillati</taxon>
        <taxon>Bacillota</taxon>
        <taxon>Clostridia</taxon>
        <taxon>Lachnospirales</taxon>
        <taxon>Lachnospiraceae</taxon>
        <taxon>Mediterraneibacter</taxon>
    </lineage>
</organism>
<feature type="binding site" evidence="2">
    <location>
        <position position="88"/>
    </location>
    <ligand>
        <name>substrate</name>
    </ligand>
</feature>
<gene>
    <name evidence="5" type="ORF">DWZ50_19910</name>
    <name evidence="4" type="ORF">PNW85_20610</name>
</gene>
<dbReference type="GO" id="GO:0052689">
    <property type="term" value="F:carboxylic ester hydrolase activity"/>
    <property type="evidence" value="ECO:0007669"/>
    <property type="project" value="TreeGrafter"/>
</dbReference>
<dbReference type="PANTHER" id="PTHR40111">
    <property type="entry name" value="CEPHALOSPORIN-C DEACETYLASE"/>
    <property type="match status" value="1"/>
</dbReference>
<dbReference type="AlphaFoldDB" id="A0A415RXU3"/>
<evidence type="ECO:0000313" key="6">
    <source>
        <dbReference type="Proteomes" id="UP000285610"/>
    </source>
</evidence>
<dbReference type="Gene3D" id="3.40.50.1820">
    <property type="entry name" value="alpha/beta hydrolase"/>
    <property type="match status" value="1"/>
</dbReference>
<dbReference type="EMBL" id="JAQMLA010000181">
    <property type="protein sequence ID" value="MDB8688994.1"/>
    <property type="molecule type" value="Genomic_DNA"/>
</dbReference>
<dbReference type="Proteomes" id="UP000285610">
    <property type="component" value="Unassembled WGS sequence"/>
</dbReference>
<dbReference type="InterPro" id="IPR029058">
    <property type="entry name" value="AB_hydrolase_fold"/>
</dbReference>
<dbReference type="SUPFAM" id="SSF53474">
    <property type="entry name" value="alpha/beta-Hydrolases"/>
    <property type="match status" value="1"/>
</dbReference>
<evidence type="ECO:0000313" key="4">
    <source>
        <dbReference type="EMBL" id="MDB8688994.1"/>
    </source>
</evidence>